<feature type="chain" id="PRO_5043541236" description="Protein quiver" evidence="8">
    <location>
        <begin position="25"/>
        <end position="155"/>
    </location>
</feature>
<evidence type="ECO:0000313" key="10">
    <source>
        <dbReference type="Proteomes" id="UP001162156"/>
    </source>
</evidence>
<evidence type="ECO:0000256" key="2">
    <source>
        <dbReference type="ARBA" id="ARBA00022622"/>
    </source>
</evidence>
<evidence type="ECO:0000313" key="9">
    <source>
        <dbReference type="EMBL" id="KAJ8930837.1"/>
    </source>
</evidence>
<comment type="subcellular location">
    <subcellularLocation>
        <location evidence="1">Membrane</location>
        <topology evidence="1">Lipid-anchor</topology>
        <topology evidence="1">GPI-anchor</topology>
    </subcellularLocation>
</comment>
<dbReference type="PANTHER" id="PTHR33562">
    <property type="entry name" value="ATILLA, ISOFORM B-RELATED-RELATED"/>
    <property type="match status" value="1"/>
</dbReference>
<keyword evidence="5" id="KW-1133">Transmembrane helix</keyword>
<evidence type="ECO:0000256" key="8">
    <source>
        <dbReference type="SAM" id="SignalP"/>
    </source>
</evidence>
<evidence type="ECO:0000256" key="5">
    <source>
        <dbReference type="ARBA" id="ARBA00022989"/>
    </source>
</evidence>
<evidence type="ECO:0000256" key="4">
    <source>
        <dbReference type="ARBA" id="ARBA00022729"/>
    </source>
</evidence>
<comment type="caution">
    <text evidence="9">The sequence shown here is derived from an EMBL/GenBank/DDBJ whole genome shotgun (WGS) entry which is preliminary data.</text>
</comment>
<keyword evidence="6" id="KW-0472">Membrane</keyword>
<name>A0AAV8WXB4_9CUCU</name>
<dbReference type="GO" id="GO:0098552">
    <property type="term" value="C:side of membrane"/>
    <property type="evidence" value="ECO:0007669"/>
    <property type="project" value="UniProtKB-KW"/>
</dbReference>
<sequence length="155" mass="16922">MNPKLTLVTHLLIGISLGVDGVAGLRCYVCGDDEELPCKGFDISNDTYIQDCNSSANQGCVKITGVGQISRSCVDRKFNQCLPANQVEYCYCHTDLCNGNIGIFVSPTDDEDLFEGSGTLTSTEKPNVRFKVSAGVKVDLNKLLIFVSFIAFFYK</sequence>
<keyword evidence="4 8" id="KW-0732">Signal</keyword>
<dbReference type="AlphaFoldDB" id="A0AAV8WXB4"/>
<evidence type="ECO:0000256" key="1">
    <source>
        <dbReference type="ARBA" id="ARBA00004589"/>
    </source>
</evidence>
<accession>A0AAV8WXB4</accession>
<dbReference type="Proteomes" id="UP001162156">
    <property type="component" value="Unassembled WGS sequence"/>
</dbReference>
<reference evidence="9" key="1">
    <citation type="journal article" date="2023" name="Insect Mol. Biol.">
        <title>Genome sequencing provides insights into the evolution of gene families encoding plant cell wall-degrading enzymes in longhorned beetles.</title>
        <authorList>
            <person name="Shin N.R."/>
            <person name="Okamura Y."/>
            <person name="Kirsch R."/>
            <person name="Pauchet Y."/>
        </authorList>
    </citation>
    <scope>NUCLEOTIDE SEQUENCE</scope>
    <source>
        <strain evidence="9">RBIC_L_NR</strain>
    </source>
</reference>
<gene>
    <name evidence="9" type="ORF">NQ314_016254</name>
</gene>
<evidence type="ECO:0000256" key="6">
    <source>
        <dbReference type="ARBA" id="ARBA00023136"/>
    </source>
</evidence>
<keyword evidence="10" id="KW-1185">Reference proteome</keyword>
<dbReference type="InterPro" id="IPR050975">
    <property type="entry name" value="Sleep_regulator"/>
</dbReference>
<evidence type="ECO:0008006" key="11">
    <source>
        <dbReference type="Google" id="ProtNLM"/>
    </source>
</evidence>
<keyword evidence="3" id="KW-0812">Transmembrane</keyword>
<keyword evidence="2" id="KW-0336">GPI-anchor</keyword>
<dbReference type="EMBL" id="JANEYF010004530">
    <property type="protein sequence ID" value="KAJ8930837.1"/>
    <property type="molecule type" value="Genomic_DNA"/>
</dbReference>
<evidence type="ECO:0000256" key="3">
    <source>
        <dbReference type="ARBA" id="ARBA00022692"/>
    </source>
</evidence>
<proteinExistence type="predicted"/>
<evidence type="ECO:0000256" key="7">
    <source>
        <dbReference type="ARBA" id="ARBA00023288"/>
    </source>
</evidence>
<dbReference type="PANTHER" id="PTHR33562:SF20">
    <property type="entry name" value="PROTEIN QUIVER"/>
    <property type="match status" value="1"/>
</dbReference>
<protein>
    <recommendedName>
        <fullName evidence="11">Protein quiver</fullName>
    </recommendedName>
</protein>
<keyword evidence="7" id="KW-0449">Lipoprotein</keyword>
<feature type="signal peptide" evidence="8">
    <location>
        <begin position="1"/>
        <end position="24"/>
    </location>
</feature>
<keyword evidence="2" id="KW-0325">Glycoprotein</keyword>
<organism evidence="9 10">
    <name type="scientific">Rhamnusium bicolor</name>
    <dbReference type="NCBI Taxonomy" id="1586634"/>
    <lineage>
        <taxon>Eukaryota</taxon>
        <taxon>Metazoa</taxon>
        <taxon>Ecdysozoa</taxon>
        <taxon>Arthropoda</taxon>
        <taxon>Hexapoda</taxon>
        <taxon>Insecta</taxon>
        <taxon>Pterygota</taxon>
        <taxon>Neoptera</taxon>
        <taxon>Endopterygota</taxon>
        <taxon>Coleoptera</taxon>
        <taxon>Polyphaga</taxon>
        <taxon>Cucujiformia</taxon>
        <taxon>Chrysomeloidea</taxon>
        <taxon>Cerambycidae</taxon>
        <taxon>Lepturinae</taxon>
        <taxon>Rhagiini</taxon>
        <taxon>Rhamnusium</taxon>
    </lineage>
</organism>